<dbReference type="GO" id="GO:0005737">
    <property type="term" value="C:cytoplasm"/>
    <property type="evidence" value="ECO:0007669"/>
    <property type="project" value="TreeGrafter"/>
</dbReference>
<dbReference type="Pfam" id="PF20695">
    <property type="entry name" value="UbiD_N"/>
    <property type="match status" value="1"/>
</dbReference>
<gene>
    <name evidence="4" type="ORF">SAMN05444158_7067</name>
</gene>
<dbReference type="SUPFAM" id="SSF143968">
    <property type="entry name" value="UbiD C-terminal domain-like"/>
    <property type="match status" value="1"/>
</dbReference>
<dbReference type="Pfam" id="PF01977">
    <property type="entry name" value="UbiD"/>
    <property type="match status" value="1"/>
</dbReference>
<sequence>MPYESLRPYLDILEQRGLMKWVDKEVDKDWEISAVGRMMFRGMAEEKRYGVGFRNIRGYSDTRVVSGVVAASTEMMSIALECEPTPSAIHERTIRGISNPIEPIVVSSGPCKEVIHRGDDLDLRRLPVPTWTPEKDAGPYFTPLWVTKDPDNGVRNIGIRRAQLKGPDTTGILYGAPDRGGAIHHSKWQRLGKPMPAAFYLGADPVHYLVAPGRYGTDELAIAGGIRGEAVEMVKCETVDIEVPATAEIVVEGEILTDYAEPEGPFGEFTGFMAGGRMCPVFKVSCITHRKNPILLGIISQFPPSESSMIKRNLLEANLLKHLVQNLRIPGIVDIHTPESGGCTAMLWVSLRKTYTGHADQVAMAVLGYFGMSYFKWIVIADEDDDIRDPFMREWILSWRINPTRDMRVIPNTGAIELDPSGYPPNEIPAENLGSKIIIDATRRWTYPPISLPPRKRLDAVVHDWASYGLPPLEQVRLPKFI</sequence>
<evidence type="ECO:0000313" key="5">
    <source>
        <dbReference type="Proteomes" id="UP000243904"/>
    </source>
</evidence>
<dbReference type="AlphaFoldDB" id="A0A1H2BE76"/>
<evidence type="ECO:0000259" key="2">
    <source>
        <dbReference type="Pfam" id="PF20695"/>
    </source>
</evidence>
<dbReference type="NCBIfam" id="TIGR00148">
    <property type="entry name" value="UbiD family decarboxylase"/>
    <property type="match status" value="1"/>
</dbReference>
<dbReference type="InterPro" id="IPR049383">
    <property type="entry name" value="UbiD-like_N"/>
</dbReference>
<name>A0A1H2BE76_9BRAD</name>
<protein>
    <submittedName>
        <fullName evidence="4">4-hydroxy-3-polyprenylbenzoate decarboxylase</fullName>
    </submittedName>
</protein>
<dbReference type="GO" id="GO:0016831">
    <property type="term" value="F:carboxy-lyase activity"/>
    <property type="evidence" value="ECO:0007669"/>
    <property type="project" value="InterPro"/>
</dbReference>
<proteinExistence type="predicted"/>
<dbReference type="Pfam" id="PF20696">
    <property type="entry name" value="UbiD_C"/>
    <property type="match status" value="1"/>
</dbReference>
<evidence type="ECO:0000313" key="4">
    <source>
        <dbReference type="EMBL" id="SDT56377.1"/>
    </source>
</evidence>
<dbReference type="Proteomes" id="UP000243904">
    <property type="component" value="Chromosome I"/>
</dbReference>
<dbReference type="InterPro" id="IPR048304">
    <property type="entry name" value="UbiD_Rift_dom"/>
</dbReference>
<accession>A0A1H2BE76</accession>
<evidence type="ECO:0000259" key="1">
    <source>
        <dbReference type="Pfam" id="PF01977"/>
    </source>
</evidence>
<keyword evidence="5" id="KW-1185">Reference proteome</keyword>
<dbReference type="InterPro" id="IPR049381">
    <property type="entry name" value="UbiD-like_C"/>
</dbReference>
<dbReference type="PANTHER" id="PTHR30108">
    <property type="entry name" value="3-OCTAPRENYL-4-HYDROXYBENZOATE CARBOXY-LYASE-RELATED"/>
    <property type="match status" value="1"/>
</dbReference>
<feature type="domain" description="3-octaprenyl-4-hydroxybenzoate carboxy-lyase-like C-terminal" evidence="3">
    <location>
        <begin position="316"/>
        <end position="441"/>
    </location>
</feature>
<feature type="domain" description="3-octaprenyl-4-hydroxybenzoate carboxy-lyase-like N-terminal" evidence="2">
    <location>
        <begin position="10"/>
        <end position="85"/>
    </location>
</feature>
<dbReference type="EMBL" id="LT629750">
    <property type="protein sequence ID" value="SDT56377.1"/>
    <property type="molecule type" value="Genomic_DNA"/>
</dbReference>
<feature type="domain" description="3-octaprenyl-4-hydroxybenzoate carboxy-lyase-like Rift-related" evidence="1">
    <location>
        <begin position="107"/>
        <end position="299"/>
    </location>
</feature>
<reference evidence="5" key="1">
    <citation type="submission" date="2016-10" db="EMBL/GenBank/DDBJ databases">
        <authorList>
            <person name="Varghese N."/>
            <person name="Submissions S."/>
        </authorList>
    </citation>
    <scope>NUCLEOTIDE SEQUENCE [LARGE SCALE GENOMIC DNA]</scope>
    <source>
        <strain evidence="5">GAS369</strain>
    </source>
</reference>
<dbReference type="PANTHER" id="PTHR30108:SF17">
    <property type="entry name" value="FERULIC ACID DECARBOXYLASE 1"/>
    <property type="match status" value="1"/>
</dbReference>
<evidence type="ECO:0000259" key="3">
    <source>
        <dbReference type="Pfam" id="PF20696"/>
    </source>
</evidence>
<dbReference type="InterPro" id="IPR002830">
    <property type="entry name" value="UbiD"/>
</dbReference>
<dbReference type="Gene3D" id="3.40.1670.10">
    <property type="entry name" value="UbiD C-terminal domain-like"/>
    <property type="match status" value="1"/>
</dbReference>
<dbReference type="RefSeq" id="WP_146690605.1">
    <property type="nucleotide sequence ID" value="NZ_LT629750.1"/>
</dbReference>
<organism evidence="4 5">
    <name type="scientific">Bradyrhizobium canariense</name>
    <dbReference type="NCBI Taxonomy" id="255045"/>
    <lineage>
        <taxon>Bacteria</taxon>
        <taxon>Pseudomonadati</taxon>
        <taxon>Pseudomonadota</taxon>
        <taxon>Alphaproteobacteria</taxon>
        <taxon>Hyphomicrobiales</taxon>
        <taxon>Nitrobacteraceae</taxon>
        <taxon>Bradyrhizobium</taxon>
    </lineage>
</organism>
<dbReference type="SUPFAM" id="SSF50475">
    <property type="entry name" value="FMN-binding split barrel"/>
    <property type="match status" value="1"/>
</dbReference>